<dbReference type="PANTHER" id="PTHR37422:SF13">
    <property type="entry name" value="LIPOPOLYSACCHARIDE BIOSYNTHESIS PROTEIN PA4999-RELATED"/>
    <property type="match status" value="1"/>
</dbReference>
<feature type="transmembrane region" description="Helical" evidence="5">
    <location>
        <begin position="96"/>
        <end position="112"/>
    </location>
</feature>
<dbReference type="GO" id="GO:0016020">
    <property type="term" value="C:membrane"/>
    <property type="evidence" value="ECO:0007669"/>
    <property type="project" value="UniProtKB-SubCell"/>
</dbReference>
<organism evidence="7">
    <name type="scientific">marine sediment metagenome</name>
    <dbReference type="NCBI Taxonomy" id="412755"/>
    <lineage>
        <taxon>unclassified sequences</taxon>
        <taxon>metagenomes</taxon>
        <taxon>ecological metagenomes</taxon>
    </lineage>
</organism>
<feature type="transmembrane region" description="Helical" evidence="5">
    <location>
        <begin position="246"/>
        <end position="265"/>
    </location>
</feature>
<feature type="transmembrane region" description="Helical" evidence="5">
    <location>
        <begin position="399"/>
        <end position="417"/>
    </location>
</feature>
<feature type="domain" description="O-antigen ligase-related" evidence="6">
    <location>
        <begin position="202"/>
        <end position="342"/>
    </location>
</feature>
<keyword evidence="3 5" id="KW-1133">Transmembrane helix</keyword>
<feature type="transmembrane region" description="Helical" evidence="5">
    <location>
        <begin position="167"/>
        <end position="186"/>
    </location>
</feature>
<feature type="transmembrane region" description="Helical" evidence="5">
    <location>
        <begin position="328"/>
        <end position="348"/>
    </location>
</feature>
<feature type="transmembrane region" description="Helical" evidence="5">
    <location>
        <begin position="39"/>
        <end position="58"/>
    </location>
</feature>
<dbReference type="EMBL" id="LAZR01003958">
    <property type="protein sequence ID" value="KKN13102.1"/>
    <property type="molecule type" value="Genomic_DNA"/>
</dbReference>
<feature type="transmembrane region" description="Helical" evidence="5">
    <location>
        <begin position="193"/>
        <end position="210"/>
    </location>
</feature>
<dbReference type="InterPro" id="IPR051533">
    <property type="entry name" value="WaaL-like"/>
</dbReference>
<dbReference type="AlphaFoldDB" id="A0A0F9NLZ3"/>
<feature type="transmembrane region" description="Helical" evidence="5">
    <location>
        <begin position="119"/>
        <end position="147"/>
    </location>
</feature>
<name>A0A0F9NLZ3_9ZZZZ</name>
<feature type="transmembrane region" description="Helical" evidence="5">
    <location>
        <begin position="216"/>
        <end position="234"/>
    </location>
</feature>
<evidence type="ECO:0000256" key="3">
    <source>
        <dbReference type="ARBA" id="ARBA00022989"/>
    </source>
</evidence>
<comment type="caution">
    <text evidence="7">The sequence shown here is derived from an EMBL/GenBank/DDBJ whole genome shotgun (WGS) entry which is preliminary data.</text>
</comment>
<comment type="subcellular location">
    <subcellularLocation>
        <location evidence="1">Membrane</location>
        <topology evidence="1">Multi-pass membrane protein</topology>
    </subcellularLocation>
</comment>
<feature type="transmembrane region" description="Helical" evidence="5">
    <location>
        <begin position="429"/>
        <end position="447"/>
    </location>
</feature>
<evidence type="ECO:0000259" key="6">
    <source>
        <dbReference type="Pfam" id="PF04932"/>
    </source>
</evidence>
<feature type="transmembrane region" description="Helical" evidence="5">
    <location>
        <begin position="65"/>
        <end position="84"/>
    </location>
</feature>
<reference evidence="7" key="1">
    <citation type="journal article" date="2015" name="Nature">
        <title>Complex archaea that bridge the gap between prokaryotes and eukaryotes.</title>
        <authorList>
            <person name="Spang A."/>
            <person name="Saw J.H."/>
            <person name="Jorgensen S.L."/>
            <person name="Zaremba-Niedzwiedzka K."/>
            <person name="Martijn J."/>
            <person name="Lind A.E."/>
            <person name="van Eijk R."/>
            <person name="Schleper C."/>
            <person name="Guy L."/>
            <person name="Ettema T.J."/>
        </authorList>
    </citation>
    <scope>NUCLEOTIDE SEQUENCE</scope>
</reference>
<evidence type="ECO:0000256" key="4">
    <source>
        <dbReference type="ARBA" id="ARBA00023136"/>
    </source>
</evidence>
<gene>
    <name evidence="7" type="ORF">LCGC14_1009750</name>
</gene>
<keyword evidence="2 5" id="KW-0812">Transmembrane</keyword>
<keyword evidence="4 5" id="KW-0472">Membrane</keyword>
<accession>A0A0F9NLZ3</accession>
<dbReference type="Pfam" id="PF04932">
    <property type="entry name" value="Wzy_C"/>
    <property type="match status" value="1"/>
</dbReference>
<dbReference type="PANTHER" id="PTHR37422">
    <property type="entry name" value="TEICHURONIC ACID BIOSYNTHESIS PROTEIN TUAE"/>
    <property type="match status" value="1"/>
</dbReference>
<evidence type="ECO:0000256" key="2">
    <source>
        <dbReference type="ARBA" id="ARBA00022692"/>
    </source>
</evidence>
<proteinExistence type="predicted"/>
<protein>
    <recommendedName>
        <fullName evidence="6">O-antigen ligase-related domain-containing protein</fullName>
    </recommendedName>
</protein>
<evidence type="ECO:0000256" key="1">
    <source>
        <dbReference type="ARBA" id="ARBA00004141"/>
    </source>
</evidence>
<evidence type="ECO:0000313" key="7">
    <source>
        <dbReference type="EMBL" id="KKN13102.1"/>
    </source>
</evidence>
<sequence>MQRIWNATLWLLVAAEFVSVLFADFLSLPVGGYASQRYLLVGLLGLLVSLSAGGGIYQRGWALHARMWPAVFIAGGFIILALPFGEVPHNWTDPGMYAAFFLGFVLVGSLPRNGQQKQYWVVVFVSVAAVTTAFYGGATITVYFFALSDRVANLSNFIPWGFVSIRYWSHIATWLLPLLPLAVLVGPLRNQRLWRFFVALGAALWWWIVFLSSSRGTMLGIAFGVFIAAMLIGRPALPWLKVFLRYLAYGVIAWLLLSVVVPWLLLDEISLRALKADTSGRMPLFLEAWQMSLKNFPFGMGPQSWLTHEILTEEYQRSPKFGHPHNMYLMWAAEYGWLLMGALLVLVGQAVRLFWQRRNEVRADENNDLALPLAAFTASVSAALLHAGVSAVFMAPGSMLIGFLVLCVFWALITPNVPKVTPRHPKARAFAAALVGLLISVPCYYWLNEVVAYHKAMERDLNYYNDNVPTGALPRFWFHGNFPRRPSQMPE</sequence>
<dbReference type="InterPro" id="IPR007016">
    <property type="entry name" value="O-antigen_ligase-rel_domated"/>
</dbReference>
<evidence type="ECO:0000256" key="5">
    <source>
        <dbReference type="SAM" id="Phobius"/>
    </source>
</evidence>